<sequence>MTHIVRDVDRPGSKLHKKEVAEAGAGPAAEPPAQLQPAGTLGDSWDTPSRGRKHSAPIRGRVVAASWAGMQAMVLVKVGDWRMDLRPDSRRNFEELPGTLPAREDSSPLDSSGAARVGRRLRRLPDSILVYAGNYTPEQLRQKSQARAVASGAVSLVASGSLFLFVLRPLVGTYSAENCGDALLHVVMLQAVTILEAPPMVVVGLVGYVETPRGLRALTTVWAGHLSEECRRRFYKAWHKSKKKAFTKYGKKWADASKNGDAKPMEAEISRAKKYCQVIRAICHTQVSKVKIGAKKAVIKEIQVNGGTTEAKVDW</sequence>
<feature type="transmembrane region" description="Helical" evidence="5">
    <location>
        <begin position="148"/>
        <end position="167"/>
    </location>
</feature>
<keyword evidence="7" id="KW-1185">Reference proteome</keyword>
<dbReference type="PANTHER" id="PTHR11363:SF5">
    <property type="entry name" value="LARGE RIBOSOMAL SUBUNIT PROTEIN UL3"/>
    <property type="match status" value="1"/>
</dbReference>
<dbReference type="InterPro" id="IPR045077">
    <property type="entry name" value="L3_arc_euk"/>
</dbReference>
<feature type="non-terminal residue" evidence="6">
    <location>
        <position position="315"/>
    </location>
</feature>
<dbReference type="SUPFAM" id="SSF50447">
    <property type="entry name" value="Translation proteins"/>
    <property type="match status" value="1"/>
</dbReference>
<proteinExistence type="inferred from homology"/>
<accession>A0ABN9Y7N4</accession>
<dbReference type="InterPro" id="IPR000597">
    <property type="entry name" value="Ribosomal_uL3"/>
</dbReference>
<evidence type="ECO:0000256" key="1">
    <source>
        <dbReference type="ARBA" id="ARBA00006540"/>
    </source>
</evidence>
<protein>
    <recommendedName>
        <fullName evidence="8">Transmembrane protein 186</fullName>
    </recommendedName>
</protein>
<keyword evidence="5" id="KW-0472">Membrane</keyword>
<feature type="compositionally biased region" description="Basic and acidic residues" evidence="4">
    <location>
        <begin position="1"/>
        <end position="12"/>
    </location>
</feature>
<feature type="compositionally biased region" description="Low complexity" evidence="4">
    <location>
        <begin position="22"/>
        <end position="39"/>
    </location>
</feature>
<evidence type="ECO:0008006" key="8">
    <source>
        <dbReference type="Google" id="ProtNLM"/>
    </source>
</evidence>
<feature type="transmembrane region" description="Helical" evidence="5">
    <location>
        <begin position="187"/>
        <end position="209"/>
    </location>
</feature>
<dbReference type="EMBL" id="CAUYUJ010021748">
    <property type="protein sequence ID" value="CAK0906797.1"/>
    <property type="molecule type" value="Genomic_DNA"/>
</dbReference>
<evidence type="ECO:0000313" key="7">
    <source>
        <dbReference type="Proteomes" id="UP001189429"/>
    </source>
</evidence>
<name>A0ABN9Y7N4_9DINO</name>
<evidence type="ECO:0000256" key="4">
    <source>
        <dbReference type="SAM" id="MobiDB-lite"/>
    </source>
</evidence>
<evidence type="ECO:0000256" key="5">
    <source>
        <dbReference type="SAM" id="Phobius"/>
    </source>
</evidence>
<gene>
    <name evidence="6" type="ORF">PCOR1329_LOCUS81997</name>
</gene>
<organism evidence="6 7">
    <name type="scientific">Prorocentrum cordatum</name>
    <dbReference type="NCBI Taxonomy" id="2364126"/>
    <lineage>
        <taxon>Eukaryota</taxon>
        <taxon>Sar</taxon>
        <taxon>Alveolata</taxon>
        <taxon>Dinophyceae</taxon>
        <taxon>Prorocentrales</taxon>
        <taxon>Prorocentraceae</taxon>
        <taxon>Prorocentrum</taxon>
    </lineage>
</organism>
<comment type="caution">
    <text evidence="6">The sequence shown here is derived from an EMBL/GenBank/DDBJ whole genome shotgun (WGS) entry which is preliminary data.</text>
</comment>
<keyword evidence="2" id="KW-0689">Ribosomal protein</keyword>
<comment type="similarity">
    <text evidence="1">Belongs to the universal ribosomal protein uL3 family.</text>
</comment>
<keyword evidence="5" id="KW-0812">Transmembrane</keyword>
<keyword evidence="5" id="KW-1133">Transmembrane helix</keyword>
<dbReference type="Pfam" id="PF00297">
    <property type="entry name" value="Ribosomal_L3"/>
    <property type="match status" value="1"/>
</dbReference>
<feature type="region of interest" description="Disordered" evidence="4">
    <location>
        <begin position="94"/>
        <end position="114"/>
    </location>
</feature>
<reference evidence="6" key="1">
    <citation type="submission" date="2023-10" db="EMBL/GenBank/DDBJ databases">
        <authorList>
            <person name="Chen Y."/>
            <person name="Shah S."/>
            <person name="Dougan E. K."/>
            <person name="Thang M."/>
            <person name="Chan C."/>
        </authorList>
    </citation>
    <scope>NUCLEOTIDE SEQUENCE [LARGE SCALE GENOMIC DNA]</scope>
</reference>
<dbReference type="PANTHER" id="PTHR11363">
    <property type="entry name" value="60S RIBOSOMAL PROTEIN L3-RELATED"/>
    <property type="match status" value="1"/>
</dbReference>
<evidence type="ECO:0000313" key="6">
    <source>
        <dbReference type="EMBL" id="CAK0906797.1"/>
    </source>
</evidence>
<dbReference type="Gene3D" id="3.30.1430.10">
    <property type="match status" value="1"/>
</dbReference>
<dbReference type="Proteomes" id="UP001189429">
    <property type="component" value="Unassembled WGS sequence"/>
</dbReference>
<evidence type="ECO:0000256" key="3">
    <source>
        <dbReference type="ARBA" id="ARBA00023274"/>
    </source>
</evidence>
<evidence type="ECO:0000256" key="2">
    <source>
        <dbReference type="ARBA" id="ARBA00022980"/>
    </source>
</evidence>
<dbReference type="InterPro" id="IPR009000">
    <property type="entry name" value="Transl_B-barrel_sf"/>
</dbReference>
<keyword evidence="3" id="KW-0687">Ribonucleoprotein</keyword>
<feature type="region of interest" description="Disordered" evidence="4">
    <location>
        <begin position="1"/>
        <end position="57"/>
    </location>
</feature>